<evidence type="ECO:0000256" key="1">
    <source>
        <dbReference type="SAM" id="MobiDB-lite"/>
    </source>
</evidence>
<evidence type="ECO:0000313" key="3">
    <source>
        <dbReference type="EMBL" id="TWP46756.1"/>
    </source>
</evidence>
<feature type="region of interest" description="Disordered" evidence="1">
    <location>
        <begin position="70"/>
        <end position="89"/>
    </location>
</feature>
<keyword evidence="2" id="KW-0472">Membrane</keyword>
<protein>
    <recommendedName>
        <fullName evidence="5">WD40 repeat domain-containing protein</fullName>
    </recommendedName>
</protein>
<keyword evidence="2" id="KW-0812">Transmembrane</keyword>
<dbReference type="Proteomes" id="UP000316639">
    <property type="component" value="Unassembled WGS sequence"/>
</dbReference>
<evidence type="ECO:0000313" key="4">
    <source>
        <dbReference type="Proteomes" id="UP000316639"/>
    </source>
</evidence>
<dbReference type="AlphaFoldDB" id="A0A563EIU7"/>
<gene>
    <name evidence="3" type="ORF">FKR81_34800</name>
</gene>
<dbReference type="SUPFAM" id="SSF50998">
    <property type="entry name" value="Quinoprotein alcohol dehydrogenase-like"/>
    <property type="match status" value="1"/>
</dbReference>
<dbReference type="InterPro" id="IPR011047">
    <property type="entry name" value="Quinoprotein_ADH-like_sf"/>
</dbReference>
<evidence type="ECO:0008006" key="5">
    <source>
        <dbReference type="Google" id="ProtNLM"/>
    </source>
</evidence>
<keyword evidence="4" id="KW-1185">Reference proteome</keyword>
<accession>A0A563EIU7</accession>
<keyword evidence="2" id="KW-1133">Transmembrane helix</keyword>
<proteinExistence type="predicted"/>
<name>A0A563EIU7_9PSEU</name>
<dbReference type="OrthoDB" id="4855658at2"/>
<feature type="transmembrane region" description="Helical" evidence="2">
    <location>
        <begin position="44"/>
        <end position="65"/>
    </location>
</feature>
<dbReference type="RefSeq" id="WP_146358491.1">
    <property type="nucleotide sequence ID" value="NZ_VOBR01000030.1"/>
</dbReference>
<reference evidence="3 4" key="1">
    <citation type="submission" date="2019-07" db="EMBL/GenBank/DDBJ databases">
        <title>Lentzea xizangensis sp. nov., isolated from Qinghai-Tibetan Plateau Soils.</title>
        <authorList>
            <person name="Huang J."/>
        </authorList>
    </citation>
    <scope>NUCLEOTIDE SEQUENCE [LARGE SCALE GENOMIC DNA]</scope>
    <source>
        <strain evidence="3 4">FXJ1.1311</strain>
    </source>
</reference>
<comment type="caution">
    <text evidence="3">The sequence shown here is derived from an EMBL/GenBank/DDBJ whole genome shotgun (WGS) entry which is preliminary data.</text>
</comment>
<evidence type="ECO:0000256" key="2">
    <source>
        <dbReference type="SAM" id="Phobius"/>
    </source>
</evidence>
<sequence>MSESDIRDALRNLALDAPEGSDDLATDAWAGGQRLRRRRSATRIGLAAAATIAVCGVMLVVTTPAPEEHLPLAPPPITQTTPRKVSETLPPKKDELALPQLTTSYPVAVDPDPAQATLLNADPVRRALALFQTSPDMPVVVLGDDGRIRCIDEDLQPIVTAGGDTVGALRPGALSADGRTAVFPQRDSVVLVDLTTGADRRIPAPGANEQAALSADGLLVAVTTGSSTSLRRVPGGEVVTEWPRPAPMAGGAVDPPFHGAGDVGGTPSVWSMEPDGESTTYRMPDLVGQFWGLPAVNRTRLAAAGFGGYDTDAVVIALHDHHRGPVRVLGSPTTDGRWKGGTRPLRWLDDTTLLLLSDGPEPVVLSWNTNTGEINRVMHVKRMGTIVL</sequence>
<dbReference type="EMBL" id="VOBR01000030">
    <property type="protein sequence ID" value="TWP46756.1"/>
    <property type="molecule type" value="Genomic_DNA"/>
</dbReference>
<organism evidence="3 4">
    <name type="scientific">Lentzea tibetensis</name>
    <dbReference type="NCBI Taxonomy" id="2591470"/>
    <lineage>
        <taxon>Bacteria</taxon>
        <taxon>Bacillati</taxon>
        <taxon>Actinomycetota</taxon>
        <taxon>Actinomycetes</taxon>
        <taxon>Pseudonocardiales</taxon>
        <taxon>Pseudonocardiaceae</taxon>
        <taxon>Lentzea</taxon>
    </lineage>
</organism>